<name>A0A317JXF2_9ACTN</name>
<evidence type="ECO:0000313" key="2">
    <source>
        <dbReference type="Proteomes" id="UP000245683"/>
    </source>
</evidence>
<keyword evidence="2" id="KW-1185">Reference proteome</keyword>
<sequence>MSSQWAGLFGEGQAGGRLVRAGGAPVRVGAVGLLGESRPSGRLSFSPLSTSTRVTRLQHVGGVGRTNARPAATGR</sequence>
<dbReference type="AlphaFoldDB" id="A0A317JXF2"/>
<evidence type="ECO:0000313" key="1">
    <source>
        <dbReference type="EMBL" id="PWU45447.1"/>
    </source>
</evidence>
<comment type="caution">
    <text evidence="1">The sequence shown here is derived from an EMBL/GenBank/DDBJ whole genome shotgun (WGS) entry which is preliminary data.</text>
</comment>
<dbReference type="Proteomes" id="UP000245683">
    <property type="component" value="Unassembled WGS sequence"/>
</dbReference>
<accession>A0A317JXF2</accession>
<reference evidence="2" key="1">
    <citation type="submission" date="2018-05" db="EMBL/GenBank/DDBJ databases">
        <title>Micromonospora globispora sp. nov. and Micromonospora rugosa sp. nov., isolated from marine sediment.</title>
        <authorList>
            <person name="Carro L."/>
            <person name="Aysel V."/>
            <person name="Cetin D."/>
            <person name="Igual J.M."/>
            <person name="Klenk H.-P."/>
            <person name="Trujillo M.E."/>
            <person name="Sahin N."/>
        </authorList>
    </citation>
    <scope>NUCLEOTIDE SEQUENCE [LARGE SCALE GENOMIC DNA]</scope>
    <source>
        <strain evidence="2">S2904</strain>
    </source>
</reference>
<gene>
    <name evidence="1" type="ORF">DLJ46_21395</name>
</gene>
<proteinExistence type="predicted"/>
<dbReference type="EMBL" id="QGSV01000254">
    <property type="protein sequence ID" value="PWU45447.1"/>
    <property type="molecule type" value="Genomic_DNA"/>
</dbReference>
<protein>
    <submittedName>
        <fullName evidence="1">Uncharacterized protein</fullName>
    </submittedName>
</protein>
<organism evidence="1 2">
    <name type="scientific">Micromonospora globispora</name>
    <dbReference type="NCBI Taxonomy" id="1450148"/>
    <lineage>
        <taxon>Bacteria</taxon>
        <taxon>Bacillati</taxon>
        <taxon>Actinomycetota</taxon>
        <taxon>Actinomycetes</taxon>
        <taxon>Micromonosporales</taxon>
        <taxon>Micromonosporaceae</taxon>
        <taxon>Micromonospora</taxon>
    </lineage>
</organism>